<feature type="region of interest" description="Disordered" evidence="1">
    <location>
        <begin position="54"/>
        <end position="128"/>
    </location>
</feature>
<name>A0A9R1WWM1_LACSA</name>
<dbReference type="EMBL" id="NBSK02000008">
    <property type="protein sequence ID" value="KAJ0189279.1"/>
    <property type="molecule type" value="Genomic_DNA"/>
</dbReference>
<evidence type="ECO:0000313" key="3">
    <source>
        <dbReference type="EMBL" id="KAJ0189279.1"/>
    </source>
</evidence>
<evidence type="ECO:0000259" key="2">
    <source>
        <dbReference type="Pfam" id="PF07727"/>
    </source>
</evidence>
<dbReference type="Pfam" id="PF07727">
    <property type="entry name" value="RVT_2"/>
    <property type="match status" value="1"/>
</dbReference>
<feature type="compositionally biased region" description="Low complexity" evidence="1">
    <location>
        <begin position="54"/>
        <end position="101"/>
    </location>
</feature>
<comment type="caution">
    <text evidence="3">The sequence shown here is derived from an EMBL/GenBank/DDBJ whole genome shotgun (WGS) entry which is preliminary data.</text>
</comment>
<gene>
    <name evidence="3" type="ORF">LSAT_V11C800395000</name>
</gene>
<evidence type="ECO:0000313" key="4">
    <source>
        <dbReference type="Proteomes" id="UP000235145"/>
    </source>
</evidence>
<dbReference type="AlphaFoldDB" id="A0A9R1WWM1"/>
<organism evidence="3 4">
    <name type="scientific">Lactuca sativa</name>
    <name type="common">Garden lettuce</name>
    <dbReference type="NCBI Taxonomy" id="4236"/>
    <lineage>
        <taxon>Eukaryota</taxon>
        <taxon>Viridiplantae</taxon>
        <taxon>Streptophyta</taxon>
        <taxon>Embryophyta</taxon>
        <taxon>Tracheophyta</taxon>
        <taxon>Spermatophyta</taxon>
        <taxon>Magnoliopsida</taxon>
        <taxon>eudicotyledons</taxon>
        <taxon>Gunneridae</taxon>
        <taxon>Pentapetalae</taxon>
        <taxon>asterids</taxon>
        <taxon>campanulids</taxon>
        <taxon>Asterales</taxon>
        <taxon>Asteraceae</taxon>
        <taxon>Cichorioideae</taxon>
        <taxon>Cichorieae</taxon>
        <taxon>Lactucinae</taxon>
        <taxon>Lactuca</taxon>
    </lineage>
</organism>
<protein>
    <recommendedName>
        <fullName evidence="2">Reverse transcriptase Ty1/copia-type domain-containing protein</fullName>
    </recommendedName>
</protein>
<reference evidence="3 4" key="1">
    <citation type="journal article" date="2017" name="Nat. Commun.">
        <title>Genome assembly with in vitro proximity ligation data and whole-genome triplication in lettuce.</title>
        <authorList>
            <person name="Reyes-Chin-Wo S."/>
            <person name="Wang Z."/>
            <person name="Yang X."/>
            <person name="Kozik A."/>
            <person name="Arikit S."/>
            <person name="Song C."/>
            <person name="Xia L."/>
            <person name="Froenicke L."/>
            <person name="Lavelle D.O."/>
            <person name="Truco M.J."/>
            <person name="Xia R."/>
            <person name="Zhu S."/>
            <person name="Xu C."/>
            <person name="Xu H."/>
            <person name="Xu X."/>
            <person name="Cox K."/>
            <person name="Korf I."/>
            <person name="Meyers B.C."/>
            <person name="Michelmore R.W."/>
        </authorList>
    </citation>
    <scope>NUCLEOTIDE SEQUENCE [LARGE SCALE GENOMIC DNA]</scope>
    <source>
        <strain evidence="4">cv. Salinas</strain>
        <tissue evidence="3">Seedlings</tissue>
    </source>
</reference>
<dbReference type="Proteomes" id="UP000235145">
    <property type="component" value="Unassembled WGS sequence"/>
</dbReference>
<keyword evidence="4" id="KW-1185">Reference proteome</keyword>
<dbReference type="InterPro" id="IPR013103">
    <property type="entry name" value="RVT_2"/>
</dbReference>
<proteinExistence type="predicted"/>
<sequence>MPYKFYEPTSHRLYHSRHVKFIEHIYLCQTETSFSLPTADNFCSTSYIESDVTPTSTNPPCCPPSSITNTIPITTLPTNSTTTDDDNSSLPSSPPHSSSPQPASPLPPPVRMAPPTSPPAATIFAHPIRNRKRNPKYFNASLINTTTLHPIPSSLEPSTHNQVLKDPKWRHAMNLEYNALPQNQTWVLVPSSNHTPIGCKWIFRIKRNLDGSVSKYKDRLVAKGYLQQHGKDYFDTFSPVTKPVTIRTILSIALVNNWPLRQLDVNNAFLHGTLHEEVFMSQPPGYSHPQYLNHICKLKQSIYGLKQAPRAWYIELTTFLLHFGFKKIPSRCFLIHLS</sequence>
<feature type="compositionally biased region" description="Pro residues" evidence="1">
    <location>
        <begin position="102"/>
        <end position="118"/>
    </location>
</feature>
<feature type="domain" description="Reverse transcriptase Ty1/copia-type" evidence="2">
    <location>
        <begin position="183"/>
        <end position="330"/>
    </location>
</feature>
<dbReference type="InterPro" id="IPR043502">
    <property type="entry name" value="DNA/RNA_pol_sf"/>
</dbReference>
<dbReference type="SUPFAM" id="SSF56672">
    <property type="entry name" value="DNA/RNA polymerases"/>
    <property type="match status" value="1"/>
</dbReference>
<accession>A0A9R1WWM1</accession>
<evidence type="ECO:0000256" key="1">
    <source>
        <dbReference type="SAM" id="MobiDB-lite"/>
    </source>
</evidence>